<protein>
    <submittedName>
        <fullName evidence="1">Uncharacterized protein</fullName>
    </submittedName>
</protein>
<dbReference type="Proteomes" id="UP000078503">
    <property type="component" value="Unassembled WGS sequence"/>
</dbReference>
<dbReference type="EMBL" id="LVHF01000012">
    <property type="protein sequence ID" value="OAN18776.1"/>
    <property type="molecule type" value="Genomic_DNA"/>
</dbReference>
<reference evidence="1 2" key="1">
    <citation type="submission" date="2016-03" db="EMBL/GenBank/DDBJ databases">
        <title>Photobacterium proteolyticum sp. nov. a protease producing bacterium isolated from ocean sediments of Laizhou Bay.</title>
        <authorList>
            <person name="Li Y."/>
        </authorList>
    </citation>
    <scope>NUCLEOTIDE SEQUENCE [LARGE SCALE GENOMIC DNA]</scope>
    <source>
        <strain evidence="1 2">R-40508</strain>
    </source>
</reference>
<evidence type="ECO:0000313" key="2">
    <source>
        <dbReference type="Proteomes" id="UP000078503"/>
    </source>
</evidence>
<dbReference type="AlphaFoldDB" id="A0A178KNV3"/>
<organism evidence="1 2">
    <name type="scientific">Photobacterium jeanii</name>
    <dbReference type="NCBI Taxonomy" id="858640"/>
    <lineage>
        <taxon>Bacteria</taxon>
        <taxon>Pseudomonadati</taxon>
        <taxon>Pseudomonadota</taxon>
        <taxon>Gammaproteobacteria</taxon>
        <taxon>Vibrionales</taxon>
        <taxon>Vibrionaceae</taxon>
        <taxon>Photobacterium</taxon>
    </lineage>
</organism>
<comment type="caution">
    <text evidence="1">The sequence shown here is derived from an EMBL/GenBank/DDBJ whole genome shotgun (WGS) entry which is preliminary data.</text>
</comment>
<proteinExistence type="predicted"/>
<name>A0A178KNV3_9GAMM</name>
<dbReference type="OrthoDB" id="5825109at2"/>
<sequence>MIIAATVSGCSSKQTQALGLRSSTVSSTPQQMSNQEICDVYVHGRNSVHTRFAVASEWNRRGLSRDYCEEKNTELFITKAVKALAGISDKKKAENTNAVKPVKPVAK</sequence>
<evidence type="ECO:0000313" key="1">
    <source>
        <dbReference type="EMBL" id="OAN18776.1"/>
    </source>
</evidence>
<accession>A0A178KNV3</accession>
<gene>
    <name evidence="1" type="ORF">A3K86_02980</name>
</gene>
<keyword evidence="2" id="KW-1185">Reference proteome</keyword>